<protein>
    <submittedName>
        <fullName evidence="1">13163_t:CDS:1</fullName>
    </submittedName>
</protein>
<gene>
    <name evidence="1" type="ORF">AGERDE_LOCUS4500</name>
</gene>
<evidence type="ECO:0000313" key="2">
    <source>
        <dbReference type="Proteomes" id="UP000789831"/>
    </source>
</evidence>
<evidence type="ECO:0000313" key="1">
    <source>
        <dbReference type="EMBL" id="CAG8506138.1"/>
    </source>
</evidence>
<keyword evidence="2" id="KW-1185">Reference proteome</keyword>
<organism evidence="1 2">
    <name type="scientific">Ambispora gerdemannii</name>
    <dbReference type="NCBI Taxonomy" id="144530"/>
    <lineage>
        <taxon>Eukaryota</taxon>
        <taxon>Fungi</taxon>
        <taxon>Fungi incertae sedis</taxon>
        <taxon>Mucoromycota</taxon>
        <taxon>Glomeromycotina</taxon>
        <taxon>Glomeromycetes</taxon>
        <taxon>Archaeosporales</taxon>
        <taxon>Ambisporaceae</taxon>
        <taxon>Ambispora</taxon>
    </lineage>
</organism>
<proteinExistence type="predicted"/>
<feature type="non-terminal residue" evidence="1">
    <location>
        <position position="1"/>
    </location>
</feature>
<accession>A0A9N8ZT07</accession>
<name>A0A9N8ZT07_9GLOM</name>
<dbReference type="EMBL" id="CAJVPL010000524">
    <property type="protein sequence ID" value="CAG8506138.1"/>
    <property type="molecule type" value="Genomic_DNA"/>
</dbReference>
<dbReference type="AlphaFoldDB" id="A0A9N8ZT07"/>
<dbReference type="Proteomes" id="UP000789831">
    <property type="component" value="Unassembled WGS sequence"/>
</dbReference>
<comment type="caution">
    <text evidence="1">The sequence shown here is derived from an EMBL/GenBank/DDBJ whole genome shotgun (WGS) entry which is preliminary data.</text>
</comment>
<sequence>GEMDIPLIQQQISQTGTVLTLDLKGKVEVNLYWFLKKSASTHQRFKYFESARTMKTKWFRAVCF</sequence>
<reference evidence="1" key="1">
    <citation type="submission" date="2021-06" db="EMBL/GenBank/DDBJ databases">
        <authorList>
            <person name="Kallberg Y."/>
            <person name="Tangrot J."/>
            <person name="Rosling A."/>
        </authorList>
    </citation>
    <scope>NUCLEOTIDE SEQUENCE</scope>
    <source>
        <strain evidence="1">MT106</strain>
    </source>
</reference>